<evidence type="ECO:0000313" key="15">
    <source>
        <dbReference type="Proteomes" id="UP000179243"/>
    </source>
</evidence>
<evidence type="ECO:0000256" key="3">
    <source>
        <dbReference type="ARBA" id="ARBA00021622"/>
    </source>
</evidence>
<dbReference type="SUPFAM" id="SSF160544">
    <property type="entry name" value="EscU C-terminal domain-like"/>
    <property type="match status" value="1"/>
</dbReference>
<dbReference type="PRINTS" id="PR00950">
    <property type="entry name" value="TYPE3IMSPROT"/>
</dbReference>
<keyword evidence="6 12" id="KW-0812">Transmembrane</keyword>
<keyword evidence="8 12" id="KW-0653">Protein transport</keyword>
<comment type="caution">
    <text evidence="14">The sequence shown here is derived from an EMBL/GenBank/DDBJ whole genome shotgun (WGS) entry which is preliminary data.</text>
</comment>
<reference evidence="14 15" key="1">
    <citation type="journal article" date="2016" name="Nat. Commun.">
        <title>Thousands of microbial genomes shed light on interconnected biogeochemical processes in an aquifer system.</title>
        <authorList>
            <person name="Anantharaman K."/>
            <person name="Brown C.T."/>
            <person name="Hug L.A."/>
            <person name="Sharon I."/>
            <person name="Castelle C.J."/>
            <person name="Probst A.J."/>
            <person name="Thomas B.C."/>
            <person name="Singh A."/>
            <person name="Wilkins M.J."/>
            <person name="Karaoz U."/>
            <person name="Brodie E.L."/>
            <person name="Williams K.H."/>
            <person name="Hubbard S.S."/>
            <person name="Banfield J.F."/>
        </authorList>
    </citation>
    <scope>NUCLEOTIDE SEQUENCE [LARGE SCALE GENOMIC DNA]</scope>
</reference>
<evidence type="ECO:0000256" key="9">
    <source>
        <dbReference type="ARBA" id="ARBA00022989"/>
    </source>
</evidence>
<dbReference type="GO" id="GO:0009306">
    <property type="term" value="P:protein secretion"/>
    <property type="evidence" value="ECO:0007669"/>
    <property type="project" value="InterPro"/>
</dbReference>
<dbReference type="AlphaFoldDB" id="A0A1F7FAR2"/>
<gene>
    <name evidence="12" type="primary">flhB</name>
    <name evidence="14" type="ORF">A2519_02005</name>
</gene>
<dbReference type="PANTHER" id="PTHR30531:SF12">
    <property type="entry name" value="FLAGELLAR BIOSYNTHETIC PROTEIN FLHB"/>
    <property type="match status" value="1"/>
</dbReference>
<dbReference type="InterPro" id="IPR006135">
    <property type="entry name" value="T3SS_substrate_exporter"/>
</dbReference>
<keyword evidence="9 12" id="KW-1133">Transmembrane helix</keyword>
<keyword evidence="14" id="KW-0966">Cell projection</keyword>
<comment type="caution">
    <text evidence="12">Lacks conserved residue(s) required for the propagation of feature annotation.</text>
</comment>
<feature type="transmembrane region" description="Helical" evidence="12">
    <location>
        <begin position="83"/>
        <end position="107"/>
    </location>
</feature>
<comment type="similarity">
    <text evidence="2 12">Belongs to the type III secretion exporter family.</text>
</comment>
<feature type="compositionally biased region" description="Basic and acidic residues" evidence="13">
    <location>
        <begin position="8"/>
        <end position="18"/>
    </location>
</feature>
<organism evidence="14 15">
    <name type="scientific">Candidatus Raymondbacteria bacterium RIFOXYD12_FULL_49_13</name>
    <dbReference type="NCBI Taxonomy" id="1817890"/>
    <lineage>
        <taxon>Bacteria</taxon>
        <taxon>Raymondiibacteriota</taxon>
    </lineage>
</organism>
<keyword evidence="7 12" id="KW-1005">Bacterial flagellum biogenesis</keyword>
<evidence type="ECO:0000256" key="11">
    <source>
        <dbReference type="ARBA" id="ARBA00023225"/>
    </source>
</evidence>
<evidence type="ECO:0000256" key="13">
    <source>
        <dbReference type="SAM" id="MobiDB-lite"/>
    </source>
</evidence>
<proteinExistence type="inferred from homology"/>
<evidence type="ECO:0000256" key="12">
    <source>
        <dbReference type="RuleBase" id="RU364091"/>
    </source>
</evidence>
<dbReference type="InterPro" id="IPR006136">
    <property type="entry name" value="FlhB"/>
</dbReference>
<protein>
    <recommendedName>
        <fullName evidence="3 12">Flagellar biosynthetic protein FlhB</fullName>
    </recommendedName>
</protein>
<feature type="region of interest" description="Disordered" evidence="13">
    <location>
        <begin position="1"/>
        <end position="20"/>
    </location>
</feature>
<evidence type="ECO:0000256" key="8">
    <source>
        <dbReference type="ARBA" id="ARBA00022927"/>
    </source>
</evidence>
<dbReference type="EMBL" id="MFYX01000083">
    <property type="protein sequence ID" value="OGK03745.1"/>
    <property type="molecule type" value="Genomic_DNA"/>
</dbReference>
<dbReference type="NCBIfam" id="TIGR00328">
    <property type="entry name" value="flhB"/>
    <property type="match status" value="1"/>
</dbReference>
<evidence type="ECO:0000256" key="4">
    <source>
        <dbReference type="ARBA" id="ARBA00022448"/>
    </source>
</evidence>
<dbReference type="Gene3D" id="3.40.1690.10">
    <property type="entry name" value="secretion proteins EscU"/>
    <property type="match status" value="1"/>
</dbReference>
<keyword evidence="14" id="KW-0969">Cilium</keyword>
<dbReference type="Pfam" id="PF01312">
    <property type="entry name" value="Bac_export_2"/>
    <property type="match status" value="1"/>
</dbReference>
<evidence type="ECO:0000256" key="6">
    <source>
        <dbReference type="ARBA" id="ARBA00022692"/>
    </source>
</evidence>
<keyword evidence="10 12" id="KW-0472">Membrane</keyword>
<evidence type="ECO:0000256" key="7">
    <source>
        <dbReference type="ARBA" id="ARBA00022795"/>
    </source>
</evidence>
<evidence type="ECO:0000256" key="10">
    <source>
        <dbReference type="ARBA" id="ARBA00023136"/>
    </source>
</evidence>
<name>A0A1F7FAR2_UNCRA</name>
<dbReference type="GO" id="GO:0044780">
    <property type="term" value="P:bacterial-type flagellum assembly"/>
    <property type="evidence" value="ECO:0007669"/>
    <property type="project" value="InterPro"/>
</dbReference>
<evidence type="ECO:0000256" key="2">
    <source>
        <dbReference type="ARBA" id="ARBA00010690"/>
    </source>
</evidence>
<evidence type="ECO:0000256" key="1">
    <source>
        <dbReference type="ARBA" id="ARBA00004651"/>
    </source>
</evidence>
<feature type="transmembrane region" description="Helical" evidence="12">
    <location>
        <begin position="28"/>
        <end position="48"/>
    </location>
</feature>
<keyword evidence="11 12" id="KW-1006">Bacterial flagellum protein export</keyword>
<keyword evidence="4 12" id="KW-0813">Transport</keyword>
<feature type="transmembrane region" description="Helical" evidence="12">
    <location>
        <begin position="190"/>
        <end position="208"/>
    </location>
</feature>
<keyword evidence="14" id="KW-0282">Flagellum</keyword>
<keyword evidence="5 12" id="KW-1003">Cell membrane</keyword>
<evidence type="ECO:0000256" key="5">
    <source>
        <dbReference type="ARBA" id="ARBA00022475"/>
    </source>
</evidence>
<dbReference type="PANTHER" id="PTHR30531">
    <property type="entry name" value="FLAGELLAR BIOSYNTHETIC PROTEIN FLHB"/>
    <property type="match status" value="1"/>
</dbReference>
<comment type="function">
    <text evidence="12">Required for formation of the rod structure in the basal body of the flagellar apparatus. Together with FliI and FliH, may constitute the export apparatus of flagellin.</text>
</comment>
<dbReference type="GO" id="GO:0005886">
    <property type="term" value="C:plasma membrane"/>
    <property type="evidence" value="ECO:0007669"/>
    <property type="project" value="UniProtKB-SubCell"/>
</dbReference>
<sequence length="352" mass="39564">MAEEEKTEEPTSKRRGEARSQGQVAKSVEINSTAILIAGIYAVYIYRWDLFDGLSTMMKLVFQNVNHFNPSINEMVHYSIVGVIWMAKLIGPICLILLLVGVAANYLQIGWLFTLKPITPDISKVSPIKGIKNLFSMSKVFDLVKNLAKLGIIGGVAYYTVKDFMGVFIMLVYCSPAQILEVLLSVILKLGIRIALVLLLLSIIDFIYQKHRHNKQLKMSKQEVKEERKQTEGDPQVKGRIRSLQIEMARRRMMGEVPKATVVITNPTHIAIALKYEMGVDKAPVVLAKGKRKIAEKIKEIAREYGIPIVEDKPLARAMYDVLELGSEVPQAFFTPVAEILAYVYRLKGKVA</sequence>
<dbReference type="Proteomes" id="UP000179243">
    <property type="component" value="Unassembled WGS sequence"/>
</dbReference>
<dbReference type="Gene3D" id="6.10.250.2080">
    <property type="match status" value="1"/>
</dbReference>
<dbReference type="InterPro" id="IPR029025">
    <property type="entry name" value="T3SS_substrate_exporter_C"/>
</dbReference>
<comment type="subcellular location">
    <subcellularLocation>
        <location evidence="1">Cell membrane</location>
        <topology evidence="1">Multi-pass membrane protein</topology>
    </subcellularLocation>
</comment>
<accession>A0A1F7FAR2</accession>
<evidence type="ECO:0000313" key="14">
    <source>
        <dbReference type="EMBL" id="OGK03745.1"/>
    </source>
</evidence>